<dbReference type="Proteomes" id="UP000790377">
    <property type="component" value="Unassembled WGS sequence"/>
</dbReference>
<name>A0ACB8ADV6_9AGAM</name>
<organism evidence="1 2">
    <name type="scientific">Hygrophoropsis aurantiaca</name>
    <dbReference type="NCBI Taxonomy" id="72124"/>
    <lineage>
        <taxon>Eukaryota</taxon>
        <taxon>Fungi</taxon>
        <taxon>Dikarya</taxon>
        <taxon>Basidiomycota</taxon>
        <taxon>Agaricomycotina</taxon>
        <taxon>Agaricomycetes</taxon>
        <taxon>Agaricomycetidae</taxon>
        <taxon>Boletales</taxon>
        <taxon>Coniophorineae</taxon>
        <taxon>Hygrophoropsidaceae</taxon>
        <taxon>Hygrophoropsis</taxon>
    </lineage>
</organism>
<protein>
    <submittedName>
        <fullName evidence="1">WD40-repeat-containing domain protein</fullName>
    </submittedName>
</protein>
<evidence type="ECO:0000313" key="2">
    <source>
        <dbReference type="Proteomes" id="UP000790377"/>
    </source>
</evidence>
<proteinExistence type="predicted"/>
<keyword evidence="2" id="KW-1185">Reference proteome</keyword>
<accession>A0ACB8ADV6</accession>
<comment type="caution">
    <text evidence="1">The sequence shown here is derived from an EMBL/GenBank/DDBJ whole genome shotgun (WGS) entry which is preliminary data.</text>
</comment>
<sequence>MSENVSNPTAWISLVNSAILPESPCIKVVDIVTLTNIEDNEDHFLAPDRVVPTSDTLYFLFQPLGKTFIQIWDVHSCQLVCTIHPQHQCYPHQCHMTQDGSTLSVVHASGTTISVDLWDIHSSAFIRKLDVPEHGHLRDLAPAISPDDRKLALAAHDGVRIYDLHTGIVLSSPGRETAPREIVYVVGWSPNSDWLLTCTDSGSAIVWQVTDNALEPITDTIQLNCWYNTFSTPNIIFSGDKIIYGDKKQITIGHLENGHFQTRVQKHLSVRPFRPLAVSPDGQIFVCTTLDDECVIVDTISGNIIGGPLDESGEKYISSLRFASGGKQLIGLCPYTNIRVWDVEAAIAQYRPVNLQAEPITSSASNEDRGPSTSTPTAPRNALRSRSGSLDSSILNLPISDVATPSATLLTPTTTQTPYTRRREDRKPIEYDSLLDLPATDAPIRPSAQGSPPNALRSSQESRGSKNEGEPAVAASSAPAHSRGRARLTALWSRIRRRRKPGPTPERESRAHKNKSNSGSIPMRDLSDAPVLPSAPAPTNHSEIVEVAAGRLDDRLVIAPPRKKKKKPPAAPPPPPVENEEVQPTSQSNASSSPSSGSSSSLTDSDAESIDWLDYICFCMCCPSNRTKKKKRKEKGKRVVDDSGQS</sequence>
<dbReference type="EMBL" id="MU267671">
    <property type="protein sequence ID" value="KAH7911649.1"/>
    <property type="molecule type" value="Genomic_DNA"/>
</dbReference>
<gene>
    <name evidence="1" type="ORF">BJ138DRAFT_1150109</name>
</gene>
<evidence type="ECO:0000313" key="1">
    <source>
        <dbReference type="EMBL" id="KAH7911649.1"/>
    </source>
</evidence>
<reference evidence="1" key="1">
    <citation type="journal article" date="2021" name="New Phytol.">
        <title>Evolutionary innovations through gain and loss of genes in the ectomycorrhizal Boletales.</title>
        <authorList>
            <person name="Wu G."/>
            <person name="Miyauchi S."/>
            <person name="Morin E."/>
            <person name="Kuo A."/>
            <person name="Drula E."/>
            <person name="Varga T."/>
            <person name="Kohler A."/>
            <person name="Feng B."/>
            <person name="Cao Y."/>
            <person name="Lipzen A."/>
            <person name="Daum C."/>
            <person name="Hundley H."/>
            <person name="Pangilinan J."/>
            <person name="Johnson J."/>
            <person name="Barry K."/>
            <person name="LaButti K."/>
            <person name="Ng V."/>
            <person name="Ahrendt S."/>
            <person name="Min B."/>
            <person name="Choi I.G."/>
            <person name="Park H."/>
            <person name="Plett J.M."/>
            <person name="Magnuson J."/>
            <person name="Spatafora J.W."/>
            <person name="Nagy L.G."/>
            <person name="Henrissat B."/>
            <person name="Grigoriev I.V."/>
            <person name="Yang Z.L."/>
            <person name="Xu J."/>
            <person name="Martin F.M."/>
        </authorList>
    </citation>
    <scope>NUCLEOTIDE SEQUENCE</scope>
    <source>
        <strain evidence="1">ATCC 28755</strain>
    </source>
</reference>